<dbReference type="InterPro" id="IPR015840">
    <property type="entry name" value="DNA_MeTrfase_ParB"/>
</dbReference>
<dbReference type="EC" id="2.1.1.-" evidence="4"/>
<sequence>MDVIELPLGQIIPYARNPRQNEKAIATVAASIAEFGWRQPIVVDENMVILAGHTRLAAAQQLGLKSAPVHVAKGLSETQAQAFRIMDNRSAENADWMEDLLSLELGDLLDADYDLELTGFTDEELNSLLSGLDGENDGEGEDDIPEPPEDPISRPGDLWVLGNHRLLCGDATVATDVERVLADAKANLCFCDPPYNVDYAGGAGAEQAGKGRRIKNDALGDAFGQFLYDACLLINTHTNGAVYICMSSSELHTLQAAFTKAGGHWSTFVIWAKNRFTLGRSDYQRQYEPILYGWPEGVKRRWCGARDQGDVWNINRPTKNDLHPTMKPVSLVERAIQNSSRKGDLVFDPFGGSGTTLIAAENTGRKAALLELDPKYVDVIVERWQRLTGQAATLDGTDQTFAELADKKR</sequence>
<organism evidence="7 8">
    <name type="scientific">Profundibacter amoris</name>
    <dbReference type="NCBI Taxonomy" id="2171755"/>
    <lineage>
        <taxon>Bacteria</taxon>
        <taxon>Pseudomonadati</taxon>
        <taxon>Pseudomonadota</taxon>
        <taxon>Alphaproteobacteria</taxon>
        <taxon>Rhodobacterales</taxon>
        <taxon>Paracoccaceae</taxon>
        <taxon>Profundibacter</taxon>
    </lineage>
</organism>
<dbReference type="InterPro" id="IPR050336">
    <property type="entry name" value="Chromosome_partition/occlusion"/>
</dbReference>
<dbReference type="GO" id="GO:0003677">
    <property type="term" value="F:DNA binding"/>
    <property type="evidence" value="ECO:0007669"/>
    <property type="project" value="InterPro"/>
</dbReference>
<protein>
    <recommendedName>
        <fullName evidence="4">Methyltransferase</fullName>
        <ecNumber evidence="4">2.1.1.-</ecNumber>
    </recommendedName>
</protein>
<feature type="compositionally biased region" description="Acidic residues" evidence="5">
    <location>
        <begin position="134"/>
        <end position="149"/>
    </location>
</feature>
<dbReference type="GO" id="GO:0007059">
    <property type="term" value="P:chromosome segregation"/>
    <property type="evidence" value="ECO:0007669"/>
    <property type="project" value="TreeGrafter"/>
</dbReference>
<evidence type="ECO:0000256" key="2">
    <source>
        <dbReference type="ARBA" id="ARBA00022679"/>
    </source>
</evidence>
<comment type="catalytic activity">
    <reaction evidence="3">
        <text>a 2'-deoxyadenosine in DNA + S-adenosyl-L-methionine = an N(6)-methyl-2'-deoxyadenosine in DNA + S-adenosyl-L-homocysteine + H(+)</text>
        <dbReference type="Rhea" id="RHEA:15197"/>
        <dbReference type="Rhea" id="RHEA-COMP:12418"/>
        <dbReference type="Rhea" id="RHEA-COMP:12419"/>
        <dbReference type="ChEBI" id="CHEBI:15378"/>
        <dbReference type="ChEBI" id="CHEBI:57856"/>
        <dbReference type="ChEBI" id="CHEBI:59789"/>
        <dbReference type="ChEBI" id="CHEBI:90615"/>
        <dbReference type="ChEBI" id="CHEBI:90616"/>
        <dbReference type="EC" id="2.1.1.72"/>
    </reaction>
</comment>
<dbReference type="REBASE" id="271553">
    <property type="entry name" value="M.RbaBAR1ORF12395P"/>
</dbReference>
<dbReference type="SMART" id="SM00470">
    <property type="entry name" value="ParB"/>
    <property type="match status" value="1"/>
</dbReference>
<dbReference type="GO" id="GO:0032259">
    <property type="term" value="P:methylation"/>
    <property type="evidence" value="ECO:0007669"/>
    <property type="project" value="UniProtKB-KW"/>
</dbReference>
<dbReference type="Proteomes" id="UP000261704">
    <property type="component" value="Chromosome"/>
</dbReference>
<evidence type="ECO:0000256" key="5">
    <source>
        <dbReference type="SAM" id="MobiDB-lite"/>
    </source>
</evidence>
<dbReference type="RefSeq" id="WP_118943307.1">
    <property type="nucleotide sequence ID" value="NZ_CP032125.1"/>
</dbReference>
<feature type="domain" description="ParB-like N-terminal" evidence="6">
    <location>
        <begin position="4"/>
        <end position="89"/>
    </location>
</feature>
<keyword evidence="8" id="KW-1185">Reference proteome</keyword>
<dbReference type="GO" id="GO:0009007">
    <property type="term" value="F:site-specific DNA-methyltransferase (adenine-specific) activity"/>
    <property type="evidence" value="ECO:0007669"/>
    <property type="project" value="UniProtKB-EC"/>
</dbReference>
<evidence type="ECO:0000256" key="4">
    <source>
        <dbReference type="RuleBase" id="RU362026"/>
    </source>
</evidence>
<dbReference type="Gene3D" id="3.90.1530.10">
    <property type="entry name" value="Conserved hypothetical protein from pyrococcus furiosus pfu- 392566-001, ParB domain"/>
    <property type="match status" value="1"/>
</dbReference>
<evidence type="ECO:0000256" key="3">
    <source>
        <dbReference type="ARBA" id="ARBA00047942"/>
    </source>
</evidence>
<dbReference type="GO" id="GO:0005694">
    <property type="term" value="C:chromosome"/>
    <property type="evidence" value="ECO:0007669"/>
    <property type="project" value="TreeGrafter"/>
</dbReference>
<accession>A0A347UIH4</accession>
<comment type="similarity">
    <text evidence="4">Belongs to the N(4)/N(6)-methyltransferase family.</text>
</comment>
<dbReference type="Pfam" id="PF01555">
    <property type="entry name" value="N6_N4_Mtase"/>
    <property type="match status" value="1"/>
</dbReference>
<reference evidence="7 8" key="1">
    <citation type="submission" date="2018-09" db="EMBL/GenBank/DDBJ databases">
        <title>Profundibacter amoris BAR1 gen. nov., sp. nov., a new member of the Roseobacter clade isolated at Lokis Castle Vent Field on the Arctic Mid-Oceanic Ridge.</title>
        <authorList>
            <person name="Le Moine Bauer S."/>
            <person name="Sjoeberg A.G."/>
            <person name="L'Haridon S."/>
            <person name="Stokke R."/>
            <person name="Roalkvam I."/>
            <person name="Steen I.H."/>
            <person name="Dahle H."/>
        </authorList>
    </citation>
    <scope>NUCLEOTIDE SEQUENCE [LARGE SCALE GENOMIC DNA]</scope>
    <source>
        <strain evidence="7 8">BAR1</strain>
    </source>
</reference>
<dbReference type="GO" id="GO:0008170">
    <property type="term" value="F:N-methyltransferase activity"/>
    <property type="evidence" value="ECO:0007669"/>
    <property type="project" value="InterPro"/>
</dbReference>
<dbReference type="PANTHER" id="PTHR33375">
    <property type="entry name" value="CHROMOSOME-PARTITIONING PROTEIN PARB-RELATED"/>
    <property type="match status" value="1"/>
</dbReference>
<dbReference type="InterPro" id="IPR036086">
    <property type="entry name" value="ParB/Sulfiredoxin_sf"/>
</dbReference>
<dbReference type="PRINTS" id="PR00508">
    <property type="entry name" value="S21N4MTFRASE"/>
</dbReference>
<feature type="region of interest" description="Disordered" evidence="5">
    <location>
        <begin position="128"/>
        <end position="155"/>
    </location>
</feature>
<dbReference type="Pfam" id="PF02195">
    <property type="entry name" value="ParB_N"/>
    <property type="match status" value="1"/>
</dbReference>
<dbReference type="InterPro" id="IPR002941">
    <property type="entry name" value="DNA_methylase_N4/N6"/>
</dbReference>
<name>A0A347UIH4_9RHOB</name>
<dbReference type="PIRSF" id="PIRSF036758">
    <property type="entry name" value="Aden_M_ParB"/>
    <property type="match status" value="1"/>
</dbReference>
<dbReference type="PANTHER" id="PTHR33375:SF1">
    <property type="entry name" value="CHROMOSOME-PARTITIONING PROTEIN PARB-RELATED"/>
    <property type="match status" value="1"/>
</dbReference>
<dbReference type="Gene3D" id="3.40.50.150">
    <property type="entry name" value="Vaccinia Virus protein VP39"/>
    <property type="match status" value="1"/>
</dbReference>
<dbReference type="SUPFAM" id="SSF110849">
    <property type="entry name" value="ParB/Sulfiredoxin"/>
    <property type="match status" value="1"/>
</dbReference>
<dbReference type="SUPFAM" id="SSF53335">
    <property type="entry name" value="S-adenosyl-L-methionine-dependent methyltransferases"/>
    <property type="match status" value="1"/>
</dbReference>
<dbReference type="AlphaFoldDB" id="A0A347UIH4"/>
<dbReference type="OrthoDB" id="7806498at2"/>
<dbReference type="InterPro" id="IPR029063">
    <property type="entry name" value="SAM-dependent_MTases_sf"/>
</dbReference>
<keyword evidence="1 7" id="KW-0489">Methyltransferase</keyword>
<evidence type="ECO:0000259" key="6">
    <source>
        <dbReference type="SMART" id="SM00470"/>
    </source>
</evidence>
<dbReference type="InterPro" id="IPR001091">
    <property type="entry name" value="RM_Methyltransferase"/>
</dbReference>
<dbReference type="GO" id="GO:0045881">
    <property type="term" value="P:positive regulation of sporulation resulting in formation of a cellular spore"/>
    <property type="evidence" value="ECO:0007669"/>
    <property type="project" value="TreeGrafter"/>
</dbReference>
<dbReference type="CDD" id="cd16402">
    <property type="entry name" value="ParB_N_like_MT"/>
    <property type="match status" value="1"/>
</dbReference>
<gene>
    <name evidence="7" type="ORF">BAR1_12395</name>
</gene>
<evidence type="ECO:0000313" key="8">
    <source>
        <dbReference type="Proteomes" id="UP000261704"/>
    </source>
</evidence>
<keyword evidence="2" id="KW-0808">Transferase</keyword>
<dbReference type="EMBL" id="CP032125">
    <property type="protein sequence ID" value="AXX98652.1"/>
    <property type="molecule type" value="Genomic_DNA"/>
</dbReference>
<evidence type="ECO:0000313" key="7">
    <source>
        <dbReference type="EMBL" id="AXX98652.1"/>
    </source>
</evidence>
<dbReference type="KEGG" id="pamo:BAR1_12395"/>
<proteinExistence type="inferred from homology"/>
<dbReference type="InterPro" id="IPR003115">
    <property type="entry name" value="ParB_N"/>
</dbReference>
<evidence type="ECO:0000256" key="1">
    <source>
        <dbReference type="ARBA" id="ARBA00022603"/>
    </source>
</evidence>